<dbReference type="InterPro" id="IPR000859">
    <property type="entry name" value="CUB_dom"/>
</dbReference>
<feature type="domain" description="CUB" evidence="7">
    <location>
        <begin position="477"/>
        <end position="599"/>
    </location>
</feature>
<feature type="signal peptide" evidence="6">
    <location>
        <begin position="1"/>
        <end position="21"/>
    </location>
</feature>
<evidence type="ECO:0000259" key="7">
    <source>
        <dbReference type="PROSITE" id="PS01180"/>
    </source>
</evidence>
<dbReference type="EMBL" id="CAXITT010000428">
    <property type="protein sequence ID" value="CAL1541363.1"/>
    <property type="molecule type" value="Genomic_DNA"/>
</dbReference>
<dbReference type="PANTHER" id="PTHR24251">
    <property type="entry name" value="OVOCHYMASE-RELATED"/>
    <property type="match status" value="1"/>
</dbReference>
<keyword evidence="1" id="KW-0677">Repeat</keyword>
<feature type="chain" id="PRO_5043774491" description="CUB domain-containing protein" evidence="6">
    <location>
        <begin position="22"/>
        <end position="666"/>
    </location>
</feature>
<evidence type="ECO:0000256" key="5">
    <source>
        <dbReference type="SAM" id="Phobius"/>
    </source>
</evidence>
<dbReference type="SMART" id="SM00042">
    <property type="entry name" value="CUB"/>
    <property type="match status" value="4"/>
</dbReference>
<name>A0AAV2I3U2_LYMST</name>
<keyword evidence="2" id="KW-1015">Disulfide bond</keyword>
<dbReference type="Pfam" id="PF00431">
    <property type="entry name" value="CUB"/>
    <property type="match status" value="4"/>
</dbReference>
<dbReference type="PANTHER" id="PTHR24251:SF37">
    <property type="entry name" value="CUB DOMAIN-CONTAINING PROTEIN"/>
    <property type="match status" value="1"/>
</dbReference>
<feature type="compositionally biased region" description="Polar residues" evidence="4">
    <location>
        <begin position="324"/>
        <end position="341"/>
    </location>
</feature>
<protein>
    <recommendedName>
        <fullName evidence="7">CUB domain-containing protein</fullName>
    </recommendedName>
</protein>
<comment type="caution">
    <text evidence="3">Lacks conserved residue(s) required for the propagation of feature annotation.</text>
</comment>
<evidence type="ECO:0000256" key="4">
    <source>
        <dbReference type="SAM" id="MobiDB-lite"/>
    </source>
</evidence>
<gene>
    <name evidence="8" type="ORF">GSLYS_00014969001</name>
</gene>
<dbReference type="InterPro" id="IPR035914">
    <property type="entry name" value="Sperma_CUB_dom_sf"/>
</dbReference>
<organism evidence="8 9">
    <name type="scientific">Lymnaea stagnalis</name>
    <name type="common">Great pond snail</name>
    <name type="synonym">Helix stagnalis</name>
    <dbReference type="NCBI Taxonomy" id="6523"/>
    <lineage>
        <taxon>Eukaryota</taxon>
        <taxon>Metazoa</taxon>
        <taxon>Spiralia</taxon>
        <taxon>Lophotrochozoa</taxon>
        <taxon>Mollusca</taxon>
        <taxon>Gastropoda</taxon>
        <taxon>Heterobranchia</taxon>
        <taxon>Euthyneura</taxon>
        <taxon>Panpulmonata</taxon>
        <taxon>Hygrophila</taxon>
        <taxon>Lymnaeoidea</taxon>
        <taxon>Lymnaeidae</taxon>
        <taxon>Lymnaea</taxon>
    </lineage>
</organism>
<dbReference type="Gene3D" id="2.60.120.290">
    <property type="entry name" value="Spermadhesin, CUB domain"/>
    <property type="match status" value="4"/>
</dbReference>
<keyword evidence="5" id="KW-1133">Transmembrane helix</keyword>
<feature type="domain" description="CUB" evidence="7">
    <location>
        <begin position="42"/>
        <end position="172"/>
    </location>
</feature>
<dbReference type="FunFam" id="2.60.120.290:FF:000005">
    <property type="entry name" value="Procollagen C-endopeptidase enhancer 1"/>
    <property type="match status" value="1"/>
</dbReference>
<accession>A0AAV2I3U2</accession>
<dbReference type="FunFam" id="2.60.120.290:FF:000058">
    <property type="entry name" value="CUB domaincontaining protein"/>
    <property type="match status" value="1"/>
</dbReference>
<evidence type="ECO:0000256" key="1">
    <source>
        <dbReference type="ARBA" id="ARBA00022737"/>
    </source>
</evidence>
<reference evidence="8 9" key="1">
    <citation type="submission" date="2024-04" db="EMBL/GenBank/DDBJ databases">
        <authorList>
            <consortium name="Genoscope - CEA"/>
            <person name="William W."/>
        </authorList>
    </citation>
    <scope>NUCLEOTIDE SEQUENCE [LARGE SCALE GENOMIC DNA]</scope>
</reference>
<feature type="domain" description="CUB" evidence="7">
    <location>
        <begin position="338"/>
        <end position="461"/>
    </location>
</feature>
<dbReference type="Proteomes" id="UP001497497">
    <property type="component" value="Unassembled WGS sequence"/>
</dbReference>
<sequence>MHVSLALMFVYTTGLLYQCSSINPAPENCLNYESTYHITRACDCVVYQSYGLNNGIFTSPNFPQFYPSNINCILYSFIGDASEIIELTFMSFDLKMPDPSGRCGDYVRIFQNLERPEVNEHSQYDLEFCGGYSSIPKTVFSAGRSLVLEFHSDFRVGKPGNYTGFKGNYQFLDKRNYLITGSRVEGHKCMFDFHSNISHHSGRFFSPGYPQDYKPNSSCRFRFFARLGERVRLLFTNIQLHHIDASCRDSPDVITVYDGTNESAPVIGEFCGVHNAEEVISTGTNLFVAFTCDDRNQKQGFAASYEFINKISTQNNGVRSIKNDSNSAMPTSSSQFQCNENMDSRSHRNGTISSPFYPEPYPSNIRCRYIFTGGGRERIQLRFLHMDLHVPREPTSAVDCKEADSVSVYIVINGKTEVLNTWCGRKLPPMLMSSQHNMIVEFQSLHSSKSVTGFKAQYSFVTNFGIHEGQQDNRGMCVFNYQSSVKSSGEITSPNYNGLYPRNTECHYLFYGRGKERVQIIFVDFDVDGLTPRCEESTYSDYVSFSNFAETEDRKMTRLCGQPPAEKREIWSDGPFFRVIFKSNEMYDSTGFQAYYQFKGPQDEHEEEGNPHGTIIERDRKRNSGNTAYNSSERKHMAGYLTLASMTSLTVACLTLGLFLLPPRLA</sequence>
<keyword evidence="5" id="KW-0472">Membrane</keyword>
<feature type="domain" description="CUB" evidence="7">
    <location>
        <begin position="189"/>
        <end position="308"/>
    </location>
</feature>
<keyword evidence="9" id="KW-1185">Reference proteome</keyword>
<feature type="transmembrane region" description="Helical" evidence="5">
    <location>
        <begin position="637"/>
        <end position="661"/>
    </location>
</feature>
<comment type="caution">
    <text evidence="8">The sequence shown here is derived from an EMBL/GenBank/DDBJ whole genome shotgun (WGS) entry which is preliminary data.</text>
</comment>
<dbReference type="SUPFAM" id="SSF49854">
    <property type="entry name" value="Spermadhesin, CUB domain"/>
    <property type="match status" value="4"/>
</dbReference>
<keyword evidence="6" id="KW-0732">Signal</keyword>
<dbReference type="CDD" id="cd00041">
    <property type="entry name" value="CUB"/>
    <property type="match status" value="4"/>
</dbReference>
<feature type="region of interest" description="Disordered" evidence="4">
    <location>
        <begin position="324"/>
        <end position="355"/>
    </location>
</feature>
<proteinExistence type="predicted"/>
<evidence type="ECO:0000256" key="3">
    <source>
        <dbReference type="PROSITE-ProRule" id="PRU00059"/>
    </source>
</evidence>
<evidence type="ECO:0000256" key="2">
    <source>
        <dbReference type="ARBA" id="ARBA00023157"/>
    </source>
</evidence>
<keyword evidence="5" id="KW-0812">Transmembrane</keyword>
<evidence type="ECO:0000313" key="9">
    <source>
        <dbReference type="Proteomes" id="UP001497497"/>
    </source>
</evidence>
<feature type="region of interest" description="Disordered" evidence="4">
    <location>
        <begin position="601"/>
        <end position="630"/>
    </location>
</feature>
<evidence type="ECO:0000256" key="6">
    <source>
        <dbReference type="SAM" id="SignalP"/>
    </source>
</evidence>
<dbReference type="AlphaFoldDB" id="A0AAV2I3U2"/>
<dbReference type="PROSITE" id="PS01180">
    <property type="entry name" value="CUB"/>
    <property type="match status" value="4"/>
</dbReference>
<evidence type="ECO:0000313" key="8">
    <source>
        <dbReference type="EMBL" id="CAL1541363.1"/>
    </source>
</evidence>